<dbReference type="SUPFAM" id="SSF81383">
    <property type="entry name" value="F-box domain"/>
    <property type="match status" value="1"/>
</dbReference>
<keyword evidence="3" id="KW-1185">Reference proteome</keyword>
<gene>
    <name evidence="2" type="ORF">TWF694_003819</name>
</gene>
<comment type="caution">
    <text evidence="2">The sequence shown here is derived from an EMBL/GenBank/DDBJ whole genome shotgun (WGS) entry which is preliminary data.</text>
</comment>
<protein>
    <recommendedName>
        <fullName evidence="1">F-box domain-containing protein</fullName>
    </recommendedName>
</protein>
<reference evidence="2 3" key="1">
    <citation type="submission" date="2019-10" db="EMBL/GenBank/DDBJ databases">
        <authorList>
            <person name="Palmer J.M."/>
        </authorList>
    </citation>
    <scope>NUCLEOTIDE SEQUENCE [LARGE SCALE GENOMIC DNA]</scope>
    <source>
        <strain evidence="2 3">TWF694</strain>
    </source>
</reference>
<accession>A0AAV9X0N0</accession>
<dbReference type="InterPro" id="IPR001810">
    <property type="entry name" value="F-box_dom"/>
</dbReference>
<dbReference type="PROSITE" id="PS50181">
    <property type="entry name" value="FBOX"/>
    <property type="match status" value="1"/>
</dbReference>
<sequence>MEDPSSNTCPRVTLFSLPTELHIKILSYLHWKSHLPCFEVCPLWKSILQSNAFRIERFLDIEKPNRGIEPPTFLPRFHRLASSMTFSFANGQITSVRARPYKGSGYGYIRAVEDKPFWNLNLVGKDILEDSLFLFESDNSKTQGENKVYQLPVPWIQSILWWEPITKYEDVITLPTGLTLGGNPDPSNWSLRQYLEFCKDVVMSQEVFRDYIDMDVEINWSMGQLDGQYSAQYSVPGLKILDLSKKEKRPIPAKISSKIKEGFGRIFKGTKS</sequence>
<dbReference type="Gene3D" id="1.20.1280.50">
    <property type="match status" value="1"/>
</dbReference>
<dbReference type="Proteomes" id="UP001365542">
    <property type="component" value="Unassembled WGS sequence"/>
</dbReference>
<name>A0AAV9X0N0_9PEZI</name>
<dbReference type="AlphaFoldDB" id="A0AAV9X0N0"/>
<proteinExistence type="predicted"/>
<dbReference type="EMBL" id="JAVHJO010000013">
    <property type="protein sequence ID" value="KAK6530467.1"/>
    <property type="molecule type" value="Genomic_DNA"/>
</dbReference>
<organism evidence="2 3">
    <name type="scientific">Orbilia ellipsospora</name>
    <dbReference type="NCBI Taxonomy" id="2528407"/>
    <lineage>
        <taxon>Eukaryota</taxon>
        <taxon>Fungi</taxon>
        <taxon>Dikarya</taxon>
        <taxon>Ascomycota</taxon>
        <taxon>Pezizomycotina</taxon>
        <taxon>Orbiliomycetes</taxon>
        <taxon>Orbiliales</taxon>
        <taxon>Orbiliaceae</taxon>
        <taxon>Orbilia</taxon>
    </lineage>
</organism>
<evidence type="ECO:0000313" key="2">
    <source>
        <dbReference type="EMBL" id="KAK6530467.1"/>
    </source>
</evidence>
<evidence type="ECO:0000259" key="1">
    <source>
        <dbReference type="PROSITE" id="PS50181"/>
    </source>
</evidence>
<dbReference type="SMART" id="SM00256">
    <property type="entry name" value="FBOX"/>
    <property type="match status" value="1"/>
</dbReference>
<dbReference type="InterPro" id="IPR036047">
    <property type="entry name" value="F-box-like_dom_sf"/>
</dbReference>
<evidence type="ECO:0000313" key="3">
    <source>
        <dbReference type="Proteomes" id="UP001365542"/>
    </source>
</evidence>
<feature type="domain" description="F-box" evidence="1">
    <location>
        <begin position="11"/>
        <end position="61"/>
    </location>
</feature>